<name>A0A2V0PKJ4_9CHLO</name>
<accession>A0A2V0PKJ4</accession>
<proteinExistence type="predicted"/>
<organism evidence="2 3">
    <name type="scientific">Raphidocelis subcapitata</name>
    <dbReference type="NCBI Taxonomy" id="307507"/>
    <lineage>
        <taxon>Eukaryota</taxon>
        <taxon>Viridiplantae</taxon>
        <taxon>Chlorophyta</taxon>
        <taxon>core chlorophytes</taxon>
        <taxon>Chlorophyceae</taxon>
        <taxon>CS clade</taxon>
        <taxon>Sphaeropleales</taxon>
        <taxon>Selenastraceae</taxon>
        <taxon>Raphidocelis</taxon>
    </lineage>
</organism>
<gene>
    <name evidence="2" type="ORF">Rsub_11197</name>
</gene>
<comment type="caution">
    <text evidence="2">The sequence shown here is derived from an EMBL/GenBank/DDBJ whole genome shotgun (WGS) entry which is preliminary data.</text>
</comment>
<feature type="compositionally biased region" description="Pro residues" evidence="1">
    <location>
        <begin position="156"/>
        <end position="190"/>
    </location>
</feature>
<dbReference type="PANTHER" id="PTHR35331">
    <property type="entry name" value="STAGE V SPORULATION PROTEIN S"/>
    <property type="match status" value="1"/>
</dbReference>
<evidence type="ECO:0000313" key="3">
    <source>
        <dbReference type="Proteomes" id="UP000247498"/>
    </source>
</evidence>
<dbReference type="Proteomes" id="UP000247498">
    <property type="component" value="Unassembled WGS sequence"/>
</dbReference>
<dbReference type="EMBL" id="BDRX01000109">
    <property type="protein sequence ID" value="GBF97847.1"/>
    <property type="molecule type" value="Genomic_DNA"/>
</dbReference>
<sequence>MQNSPNGLPHHSPPLRSVEFGQSHAAAHDSEPAGAGAGAAAAAAFAAPPGGGVFLGTQAQLAERLPTEDPRFANAVKVSHGSNIPAVAGKIAHSLRSREWPTLLVAGNSSIHTAVRCCYTAARFVQQEGLNIEFEPRFRDTDHGRALLALSVLPSSPPSGRAPPAPAPPYAPFAPPGPAGQPPLPLPPSPWHSGGGGHAAAALLPPQFGGGAPGPPFEIKVSVHSRHAKVGAALSARLGNGGGRPVVLLALGETAVANAVMAAAHAAHYLTTQGGGRRLAVGALAATVLKDGDRLQGVQLWVRLQRLEEGAESDGALAAGLAGLSLS</sequence>
<protein>
    <submittedName>
        <fullName evidence="2">Uncharacterized protein</fullName>
    </submittedName>
</protein>
<evidence type="ECO:0000313" key="2">
    <source>
        <dbReference type="EMBL" id="GBF97847.1"/>
    </source>
</evidence>
<dbReference type="OrthoDB" id="10267179at2759"/>
<evidence type="ECO:0000256" key="1">
    <source>
        <dbReference type="SAM" id="MobiDB-lite"/>
    </source>
</evidence>
<dbReference type="InterPro" id="IPR036882">
    <property type="entry name" value="Alba-like_dom_sf"/>
</dbReference>
<dbReference type="PANTHER" id="PTHR35331:SF1">
    <property type="entry name" value="STAGE V SPORULATION PROTEIN S"/>
    <property type="match status" value="1"/>
</dbReference>
<feature type="region of interest" description="Disordered" evidence="1">
    <location>
        <begin position="1"/>
        <end position="34"/>
    </location>
</feature>
<dbReference type="InParanoid" id="A0A2V0PKJ4"/>
<keyword evidence="3" id="KW-1185">Reference proteome</keyword>
<dbReference type="Gene3D" id="3.30.110.20">
    <property type="entry name" value="Alba-like domain"/>
    <property type="match status" value="2"/>
</dbReference>
<dbReference type="Pfam" id="PF04232">
    <property type="entry name" value="SpoVS"/>
    <property type="match status" value="2"/>
</dbReference>
<feature type="region of interest" description="Disordered" evidence="1">
    <location>
        <begin position="156"/>
        <end position="199"/>
    </location>
</feature>
<dbReference type="GO" id="GO:0003676">
    <property type="term" value="F:nucleic acid binding"/>
    <property type="evidence" value="ECO:0007669"/>
    <property type="project" value="InterPro"/>
</dbReference>
<dbReference type="AlphaFoldDB" id="A0A2V0PKJ4"/>
<dbReference type="InterPro" id="IPR007347">
    <property type="entry name" value="SpoVS"/>
</dbReference>
<reference evidence="2 3" key="1">
    <citation type="journal article" date="2018" name="Sci. Rep.">
        <title>Raphidocelis subcapitata (=Pseudokirchneriella subcapitata) provides an insight into genome evolution and environmental adaptations in the Sphaeropleales.</title>
        <authorList>
            <person name="Suzuki S."/>
            <person name="Yamaguchi H."/>
            <person name="Nakajima N."/>
            <person name="Kawachi M."/>
        </authorList>
    </citation>
    <scope>NUCLEOTIDE SEQUENCE [LARGE SCALE GENOMIC DNA]</scope>
    <source>
        <strain evidence="2 3">NIES-35</strain>
    </source>
</reference>